<dbReference type="EMBL" id="GBHO01009409">
    <property type="protein sequence ID" value="JAG34195.1"/>
    <property type="molecule type" value="Transcribed_RNA"/>
</dbReference>
<dbReference type="InterPro" id="IPR037800">
    <property type="entry name" value="GCN5"/>
</dbReference>
<sequence>MCITTSKGVIGGICFRPFYEQKFAEIVFCAIMSTEQEKGYGTRIMNHLKEHVKTEGIEYFLTYADNSATGYFKKQGFSRVLSMVPNRWKGFVKDYDGATLMECRIFKSINYLNLYPIVDKQ</sequence>
<dbReference type="PROSITE" id="PS51186">
    <property type="entry name" value="GNAT"/>
    <property type="match status" value="1"/>
</dbReference>
<accession>A0A0A9YXB3</accession>
<dbReference type="CDD" id="cd04301">
    <property type="entry name" value="NAT_SF"/>
    <property type="match status" value="1"/>
</dbReference>
<evidence type="ECO:0000313" key="3">
    <source>
        <dbReference type="EMBL" id="JAG34195.1"/>
    </source>
</evidence>
<keyword evidence="1" id="KW-0539">Nucleus</keyword>
<keyword evidence="3" id="KW-0808">Transferase</keyword>
<dbReference type="AlphaFoldDB" id="A0A0A9YXB3"/>
<name>A0A0A9YXB3_LYGHE</name>
<dbReference type="Gene3D" id="3.40.630.30">
    <property type="match status" value="1"/>
</dbReference>
<dbReference type="PANTHER" id="PTHR45750:SF3">
    <property type="entry name" value="HISTONE ACETYLTRANSFERASE"/>
    <property type="match status" value="1"/>
</dbReference>
<gene>
    <name evidence="3" type="primary">GCN5</name>
    <name evidence="3" type="ORF">CM83_100773</name>
</gene>
<organism evidence="3">
    <name type="scientific">Lygus hesperus</name>
    <name type="common">Western plant bug</name>
    <dbReference type="NCBI Taxonomy" id="30085"/>
    <lineage>
        <taxon>Eukaryota</taxon>
        <taxon>Metazoa</taxon>
        <taxon>Ecdysozoa</taxon>
        <taxon>Arthropoda</taxon>
        <taxon>Hexapoda</taxon>
        <taxon>Insecta</taxon>
        <taxon>Pterygota</taxon>
        <taxon>Neoptera</taxon>
        <taxon>Paraneoptera</taxon>
        <taxon>Hemiptera</taxon>
        <taxon>Heteroptera</taxon>
        <taxon>Panheteroptera</taxon>
        <taxon>Cimicomorpha</taxon>
        <taxon>Miridae</taxon>
        <taxon>Mirini</taxon>
        <taxon>Lygus</taxon>
    </lineage>
</organism>
<reference evidence="3" key="1">
    <citation type="journal article" date="2014" name="PLoS ONE">
        <title>Transcriptome-Based Identification of ABC Transporters in the Western Tarnished Plant Bug Lygus hesperus.</title>
        <authorList>
            <person name="Hull J.J."/>
            <person name="Chaney K."/>
            <person name="Geib S.M."/>
            <person name="Fabrick J.A."/>
            <person name="Brent C.S."/>
            <person name="Walsh D."/>
            <person name="Lavine L.C."/>
        </authorList>
    </citation>
    <scope>NUCLEOTIDE SEQUENCE</scope>
</reference>
<dbReference type="SUPFAM" id="SSF55729">
    <property type="entry name" value="Acyl-CoA N-acyltransferases (Nat)"/>
    <property type="match status" value="1"/>
</dbReference>
<evidence type="ECO:0000259" key="2">
    <source>
        <dbReference type="PROSITE" id="PS51186"/>
    </source>
</evidence>
<dbReference type="GO" id="GO:0000123">
    <property type="term" value="C:histone acetyltransferase complex"/>
    <property type="evidence" value="ECO:0007669"/>
    <property type="project" value="TreeGrafter"/>
</dbReference>
<reference evidence="3" key="2">
    <citation type="submission" date="2014-07" db="EMBL/GenBank/DDBJ databases">
        <authorList>
            <person name="Hull J."/>
        </authorList>
    </citation>
    <scope>NUCLEOTIDE SEQUENCE</scope>
</reference>
<dbReference type="PANTHER" id="PTHR45750">
    <property type="entry name" value="GH11602P"/>
    <property type="match status" value="1"/>
</dbReference>
<protein>
    <submittedName>
        <fullName evidence="3">Histone acetyltransferase GCN5</fullName>
    </submittedName>
</protein>
<proteinExistence type="predicted"/>
<dbReference type="GO" id="GO:0010484">
    <property type="term" value="F:histone H3 acetyltransferase activity"/>
    <property type="evidence" value="ECO:0007669"/>
    <property type="project" value="TreeGrafter"/>
</dbReference>
<dbReference type="InterPro" id="IPR016181">
    <property type="entry name" value="Acyl_CoA_acyltransferase"/>
</dbReference>
<evidence type="ECO:0000256" key="1">
    <source>
        <dbReference type="ARBA" id="ARBA00023242"/>
    </source>
</evidence>
<feature type="domain" description="N-acetyltransferase" evidence="2">
    <location>
        <begin position="1"/>
        <end position="106"/>
    </location>
</feature>
<dbReference type="GO" id="GO:0045944">
    <property type="term" value="P:positive regulation of transcription by RNA polymerase II"/>
    <property type="evidence" value="ECO:0007669"/>
    <property type="project" value="TreeGrafter"/>
</dbReference>
<dbReference type="Pfam" id="PF00583">
    <property type="entry name" value="Acetyltransf_1"/>
    <property type="match status" value="1"/>
</dbReference>
<dbReference type="InterPro" id="IPR000182">
    <property type="entry name" value="GNAT_dom"/>
</dbReference>